<keyword evidence="3" id="KW-0547">Nucleotide-binding</keyword>
<dbReference type="InterPro" id="IPR003593">
    <property type="entry name" value="AAA+_ATPase"/>
</dbReference>
<dbReference type="Gene3D" id="3.40.50.300">
    <property type="entry name" value="P-loop containing nucleotide triphosphate hydrolases"/>
    <property type="match status" value="1"/>
</dbReference>
<keyword evidence="2" id="KW-0813">Transport</keyword>
<name>A0A8J7YJ79_9ARCH</name>
<dbReference type="Proteomes" id="UP000716004">
    <property type="component" value="Unassembled WGS sequence"/>
</dbReference>
<feature type="domain" description="ABC transporter" evidence="5">
    <location>
        <begin position="2"/>
        <end position="234"/>
    </location>
</feature>
<evidence type="ECO:0000313" key="6">
    <source>
        <dbReference type="EMBL" id="MBX8631264.1"/>
    </source>
</evidence>
<evidence type="ECO:0000256" key="4">
    <source>
        <dbReference type="ARBA" id="ARBA00022840"/>
    </source>
</evidence>
<dbReference type="SMART" id="SM00382">
    <property type="entry name" value="AAA"/>
    <property type="match status" value="1"/>
</dbReference>
<dbReference type="PROSITE" id="PS50893">
    <property type="entry name" value="ABC_TRANSPORTER_2"/>
    <property type="match status" value="1"/>
</dbReference>
<protein>
    <submittedName>
        <fullName evidence="6">ABC transporter ATP-binding protein</fullName>
    </submittedName>
</protein>
<dbReference type="InterPro" id="IPR017871">
    <property type="entry name" value="ABC_transporter-like_CS"/>
</dbReference>
<dbReference type="EMBL" id="JAGVSJ010000002">
    <property type="protein sequence ID" value="MBX8631264.1"/>
    <property type="molecule type" value="Genomic_DNA"/>
</dbReference>
<evidence type="ECO:0000259" key="5">
    <source>
        <dbReference type="PROSITE" id="PS50893"/>
    </source>
</evidence>
<proteinExistence type="inferred from homology"/>
<dbReference type="GO" id="GO:0005524">
    <property type="term" value="F:ATP binding"/>
    <property type="evidence" value="ECO:0007669"/>
    <property type="project" value="UniProtKB-KW"/>
</dbReference>
<reference evidence="6" key="1">
    <citation type="submission" date="2021-04" db="EMBL/GenBank/DDBJ databases">
        <title>Genomic insights into ecological role and evolution of a novel Thermoplasmata order Candidatus Sysuiplasmatales.</title>
        <authorList>
            <person name="Yuan Y."/>
        </authorList>
    </citation>
    <scope>NUCLEOTIDE SEQUENCE</scope>
    <source>
        <strain evidence="7">TUT19-bin139</strain>
        <strain evidence="6">YP2-bin.285</strain>
    </source>
</reference>
<dbReference type="Proteomes" id="UP000750197">
    <property type="component" value="Unassembled WGS sequence"/>
</dbReference>
<evidence type="ECO:0000313" key="8">
    <source>
        <dbReference type="Proteomes" id="UP000716004"/>
    </source>
</evidence>
<dbReference type="Pfam" id="PF00005">
    <property type="entry name" value="ABC_tran"/>
    <property type="match status" value="1"/>
</dbReference>
<keyword evidence="4 6" id="KW-0067">ATP-binding</keyword>
<evidence type="ECO:0000313" key="7">
    <source>
        <dbReference type="EMBL" id="MBX8643861.1"/>
    </source>
</evidence>
<gene>
    <name evidence="6" type="ORF">J9259_01885</name>
    <name evidence="7" type="ORF">KIY12_03955</name>
</gene>
<sequence length="305" mass="33295">MIEVSGLSKTYGRRRDPAVKDVSFDIRDGEIVGLAGLNGAGKTTTISAITGIILPSDGQILVDGMDIISEKARASAGIGWVSEFPSFEQNARPAQLLVYYAGFHGMRRGEARERAEDVLKAVGLEHALDRKIRTYSQGMKKRFGLASAMLSDPQNYLLDEILNGLDPEGMRYVRNLLLEFRKNGKAVLLSTHILGVLQDLADRVLILQNGRVLEALTREQMRKLGKPSFKLRTDRIDGKLIELLSVFGNVSTSGEHVVISGIDATDALAGEISAAVASGGYRLFHLSIESESLEDHFLQLTRDAG</sequence>
<dbReference type="InterPro" id="IPR027417">
    <property type="entry name" value="P-loop_NTPase"/>
</dbReference>
<dbReference type="PROSITE" id="PS00211">
    <property type="entry name" value="ABC_TRANSPORTER_1"/>
    <property type="match status" value="1"/>
</dbReference>
<dbReference type="PANTHER" id="PTHR42711:SF5">
    <property type="entry name" value="ABC TRANSPORTER ATP-BINDING PROTEIN NATA"/>
    <property type="match status" value="1"/>
</dbReference>
<dbReference type="InterPro" id="IPR003439">
    <property type="entry name" value="ABC_transporter-like_ATP-bd"/>
</dbReference>
<dbReference type="InterPro" id="IPR050763">
    <property type="entry name" value="ABC_transporter_ATP-binding"/>
</dbReference>
<dbReference type="PANTHER" id="PTHR42711">
    <property type="entry name" value="ABC TRANSPORTER ATP-BINDING PROTEIN"/>
    <property type="match status" value="1"/>
</dbReference>
<dbReference type="AlphaFoldDB" id="A0A8J7YJ79"/>
<comment type="similarity">
    <text evidence="1">Belongs to the ABC transporter superfamily.</text>
</comment>
<dbReference type="SUPFAM" id="SSF52540">
    <property type="entry name" value="P-loop containing nucleoside triphosphate hydrolases"/>
    <property type="match status" value="1"/>
</dbReference>
<accession>A0A8J7YJ79</accession>
<dbReference type="EMBL" id="JAHEAC010000024">
    <property type="protein sequence ID" value="MBX8643861.1"/>
    <property type="molecule type" value="Genomic_DNA"/>
</dbReference>
<comment type="caution">
    <text evidence="6">The sequence shown here is derived from an EMBL/GenBank/DDBJ whole genome shotgun (WGS) entry which is preliminary data.</text>
</comment>
<evidence type="ECO:0000256" key="1">
    <source>
        <dbReference type="ARBA" id="ARBA00005417"/>
    </source>
</evidence>
<evidence type="ECO:0000256" key="3">
    <source>
        <dbReference type="ARBA" id="ARBA00022741"/>
    </source>
</evidence>
<organism evidence="6 8">
    <name type="scientific">Candidatus Sysuiplasma superficiale</name>
    <dbReference type="NCBI Taxonomy" id="2823368"/>
    <lineage>
        <taxon>Archaea</taxon>
        <taxon>Methanobacteriati</taxon>
        <taxon>Thermoplasmatota</taxon>
        <taxon>Thermoplasmata</taxon>
        <taxon>Candidatus Sysuiplasmatales</taxon>
        <taxon>Candidatus Sysuiplasmataceae</taxon>
        <taxon>Candidatus Sysuiplasma</taxon>
    </lineage>
</organism>
<evidence type="ECO:0000256" key="2">
    <source>
        <dbReference type="ARBA" id="ARBA00022448"/>
    </source>
</evidence>
<dbReference type="GO" id="GO:0016887">
    <property type="term" value="F:ATP hydrolysis activity"/>
    <property type="evidence" value="ECO:0007669"/>
    <property type="project" value="InterPro"/>
</dbReference>
<dbReference type="CDD" id="cd03230">
    <property type="entry name" value="ABC_DR_subfamily_A"/>
    <property type="match status" value="1"/>
</dbReference>